<keyword evidence="1" id="KW-0547">Nucleotide-binding</keyword>
<dbReference type="SMART" id="SM00487">
    <property type="entry name" value="DEXDc"/>
    <property type="match status" value="1"/>
</dbReference>
<evidence type="ECO:0000259" key="10">
    <source>
        <dbReference type="PROSITE" id="PS51195"/>
    </source>
</evidence>
<feature type="compositionally biased region" description="Low complexity" evidence="7">
    <location>
        <begin position="399"/>
        <end position="408"/>
    </location>
</feature>
<dbReference type="PROSITE" id="PS51192">
    <property type="entry name" value="HELICASE_ATP_BIND_1"/>
    <property type="match status" value="1"/>
</dbReference>
<dbReference type="RefSeq" id="WP_146946571.1">
    <property type="nucleotide sequence ID" value="NZ_VOQF01000003.1"/>
</dbReference>
<sequence>MPDFLQLGIQKQINHTLKSLGLINPTPIQEKTIPLVLEGKDIIAQAQTGTGKTLAFVLPILERIDVESSEVQTLILTPTRELAQQISKETKKMIENLEGVNVLAVYGGQDVEQQLKKLKGSQHIVVATPGRLLDHIRRGTIDLSTVRMFVLDEADQMLHMGFLPEVENIIYETLSSRQTMLFSATMQSEIRALAKKYMNNPETIQIKAKKVTVEEINQIVIETTDRRKQDTLIHLLKEQRPFLGIIFCRTKIRAKKLQEALIANGFESDELHGDLTQAKREKAMKRFRDAKIQFLVATDVAARGLDVEGVTHVFNYDIPHDVESYVHRIGRTGRAGGEGVAYTLVAPKDVEFLQMIEKGINQSLEKQVIKGISVPDREDYAQERKNEIKKSRRPNTTVGRSNSGSSSRRNQEERNTPSRNKQTGDNQKRSGRTSSGRDNRRGR</sequence>
<evidence type="ECO:0000256" key="7">
    <source>
        <dbReference type="SAM" id="MobiDB-lite"/>
    </source>
</evidence>
<comment type="similarity">
    <text evidence="5">Belongs to the DEAD box helicase family.</text>
</comment>
<dbReference type="InterPro" id="IPR011545">
    <property type="entry name" value="DEAD/DEAH_box_helicase_dom"/>
</dbReference>
<dbReference type="AlphaFoldDB" id="A0A5C6W5K8"/>
<reference evidence="11 12" key="1">
    <citation type="journal article" date="2005" name="Int. J. Syst. Evol. Microbiol.">
        <title>Bacillus litoralis sp. nov., isolated from a tidal flat of the Yellow Sea in Korea.</title>
        <authorList>
            <person name="Yoon J.H."/>
            <person name="Oh T.K."/>
        </authorList>
    </citation>
    <scope>NUCLEOTIDE SEQUENCE [LARGE SCALE GENOMIC DNA]</scope>
    <source>
        <strain evidence="11 12">SW-211</strain>
    </source>
</reference>
<proteinExistence type="inferred from homology"/>
<dbReference type="Pfam" id="PF00270">
    <property type="entry name" value="DEAD"/>
    <property type="match status" value="1"/>
</dbReference>
<dbReference type="OrthoDB" id="9805696at2"/>
<evidence type="ECO:0000256" key="5">
    <source>
        <dbReference type="ARBA" id="ARBA00038437"/>
    </source>
</evidence>
<dbReference type="GO" id="GO:0005524">
    <property type="term" value="F:ATP binding"/>
    <property type="evidence" value="ECO:0007669"/>
    <property type="project" value="UniProtKB-KW"/>
</dbReference>
<keyword evidence="12" id="KW-1185">Reference proteome</keyword>
<feature type="domain" description="DEAD-box RNA helicase Q" evidence="10">
    <location>
        <begin position="2"/>
        <end position="30"/>
    </location>
</feature>
<evidence type="ECO:0000256" key="2">
    <source>
        <dbReference type="ARBA" id="ARBA00022801"/>
    </source>
</evidence>
<keyword evidence="2" id="KW-0378">Hydrolase</keyword>
<organism evidence="11 12">
    <name type="scientific">Metabacillus litoralis</name>
    <dbReference type="NCBI Taxonomy" id="152268"/>
    <lineage>
        <taxon>Bacteria</taxon>
        <taxon>Bacillati</taxon>
        <taxon>Bacillota</taxon>
        <taxon>Bacilli</taxon>
        <taxon>Bacillales</taxon>
        <taxon>Bacillaceae</taxon>
        <taxon>Metabacillus</taxon>
    </lineage>
</organism>
<dbReference type="SUPFAM" id="SSF52540">
    <property type="entry name" value="P-loop containing nucleoside triphosphate hydrolases"/>
    <property type="match status" value="1"/>
</dbReference>
<evidence type="ECO:0000259" key="8">
    <source>
        <dbReference type="PROSITE" id="PS51192"/>
    </source>
</evidence>
<feature type="compositionally biased region" description="Basic and acidic residues" evidence="7">
    <location>
        <begin position="379"/>
        <end position="389"/>
    </location>
</feature>
<gene>
    <name evidence="11" type="ORF">FS935_05420</name>
</gene>
<feature type="short sequence motif" description="Q motif" evidence="6">
    <location>
        <begin position="2"/>
        <end position="30"/>
    </location>
</feature>
<keyword evidence="4" id="KW-0067">ATP-binding</keyword>
<name>A0A5C6W5K8_9BACI</name>
<feature type="region of interest" description="Disordered" evidence="7">
    <location>
        <begin position="379"/>
        <end position="443"/>
    </location>
</feature>
<dbReference type="InterPro" id="IPR001650">
    <property type="entry name" value="Helicase_C-like"/>
</dbReference>
<dbReference type="SMART" id="SM00490">
    <property type="entry name" value="HELICc"/>
    <property type="match status" value="1"/>
</dbReference>
<dbReference type="PANTHER" id="PTHR47959">
    <property type="entry name" value="ATP-DEPENDENT RNA HELICASE RHLE-RELATED"/>
    <property type="match status" value="1"/>
</dbReference>
<dbReference type="InterPro" id="IPR050079">
    <property type="entry name" value="DEAD_box_RNA_helicase"/>
</dbReference>
<dbReference type="InterPro" id="IPR014001">
    <property type="entry name" value="Helicase_ATP-bd"/>
</dbReference>
<dbReference type="InterPro" id="IPR027417">
    <property type="entry name" value="P-loop_NTPase"/>
</dbReference>
<evidence type="ECO:0000256" key="1">
    <source>
        <dbReference type="ARBA" id="ARBA00022741"/>
    </source>
</evidence>
<evidence type="ECO:0000256" key="6">
    <source>
        <dbReference type="PROSITE-ProRule" id="PRU00552"/>
    </source>
</evidence>
<dbReference type="PROSITE" id="PS51194">
    <property type="entry name" value="HELICASE_CTER"/>
    <property type="match status" value="1"/>
</dbReference>
<keyword evidence="3 11" id="KW-0347">Helicase</keyword>
<dbReference type="GO" id="GO:0003676">
    <property type="term" value="F:nucleic acid binding"/>
    <property type="evidence" value="ECO:0007669"/>
    <property type="project" value="InterPro"/>
</dbReference>
<dbReference type="PROSITE" id="PS51195">
    <property type="entry name" value="Q_MOTIF"/>
    <property type="match status" value="1"/>
</dbReference>
<dbReference type="GO" id="GO:0003724">
    <property type="term" value="F:RNA helicase activity"/>
    <property type="evidence" value="ECO:0007669"/>
    <property type="project" value="InterPro"/>
</dbReference>
<dbReference type="CDD" id="cd00268">
    <property type="entry name" value="DEADc"/>
    <property type="match status" value="1"/>
</dbReference>
<dbReference type="PANTHER" id="PTHR47959:SF1">
    <property type="entry name" value="ATP-DEPENDENT RNA HELICASE DBPA"/>
    <property type="match status" value="1"/>
</dbReference>
<feature type="domain" description="Helicase C-terminal" evidence="9">
    <location>
        <begin position="215"/>
        <end position="380"/>
    </location>
</feature>
<dbReference type="GO" id="GO:0016787">
    <property type="term" value="F:hydrolase activity"/>
    <property type="evidence" value="ECO:0007669"/>
    <property type="project" value="UniProtKB-KW"/>
</dbReference>
<evidence type="ECO:0000313" key="11">
    <source>
        <dbReference type="EMBL" id="TXC91825.1"/>
    </source>
</evidence>
<accession>A0A5C6W5K8</accession>
<dbReference type="CDD" id="cd18787">
    <property type="entry name" value="SF2_C_DEAD"/>
    <property type="match status" value="1"/>
</dbReference>
<evidence type="ECO:0000259" key="9">
    <source>
        <dbReference type="PROSITE" id="PS51194"/>
    </source>
</evidence>
<evidence type="ECO:0000313" key="12">
    <source>
        <dbReference type="Proteomes" id="UP000321363"/>
    </source>
</evidence>
<dbReference type="InterPro" id="IPR014014">
    <property type="entry name" value="RNA_helicase_DEAD_Q_motif"/>
</dbReference>
<dbReference type="Proteomes" id="UP000321363">
    <property type="component" value="Unassembled WGS sequence"/>
</dbReference>
<evidence type="ECO:0000256" key="4">
    <source>
        <dbReference type="ARBA" id="ARBA00022840"/>
    </source>
</evidence>
<dbReference type="EMBL" id="VOQF01000003">
    <property type="protein sequence ID" value="TXC91825.1"/>
    <property type="molecule type" value="Genomic_DNA"/>
</dbReference>
<evidence type="ECO:0000256" key="3">
    <source>
        <dbReference type="ARBA" id="ARBA00022806"/>
    </source>
</evidence>
<dbReference type="InterPro" id="IPR044742">
    <property type="entry name" value="DEAD/DEAH_RhlB"/>
</dbReference>
<feature type="domain" description="Helicase ATP-binding" evidence="8">
    <location>
        <begin position="33"/>
        <end position="204"/>
    </location>
</feature>
<comment type="caution">
    <text evidence="11">The sequence shown here is derived from an EMBL/GenBank/DDBJ whole genome shotgun (WGS) entry which is preliminary data.</text>
</comment>
<dbReference type="GO" id="GO:0005829">
    <property type="term" value="C:cytosol"/>
    <property type="evidence" value="ECO:0007669"/>
    <property type="project" value="TreeGrafter"/>
</dbReference>
<dbReference type="Gene3D" id="3.40.50.300">
    <property type="entry name" value="P-loop containing nucleotide triphosphate hydrolases"/>
    <property type="match status" value="2"/>
</dbReference>
<dbReference type="Pfam" id="PF00271">
    <property type="entry name" value="Helicase_C"/>
    <property type="match status" value="1"/>
</dbReference>
<protein>
    <submittedName>
        <fullName evidence="11">DEAD/DEAH box helicase</fullName>
    </submittedName>
</protein>